<reference evidence="3" key="1">
    <citation type="submission" date="2018-06" db="EMBL/GenBank/DDBJ databases">
        <authorList>
            <person name="Lum Nde A."/>
            <person name="Hugo C."/>
        </authorList>
    </citation>
    <scope>NUCLEOTIDE SEQUENCE [LARGE SCALE GENOMIC DNA]</scope>
    <source>
        <strain evidence="3">1_F178</strain>
    </source>
</reference>
<comment type="caution">
    <text evidence="2">The sequence shown here is derived from an EMBL/GenBank/DDBJ whole genome shotgun (WGS) entry which is preliminary data.</text>
</comment>
<evidence type="ECO:0000313" key="3">
    <source>
        <dbReference type="Proteomes" id="UP000256686"/>
    </source>
</evidence>
<sequence>MRAKTLFSIFKEKKDENLTEKLKLKNPKLWKKLKRKFDIGRQIVALQTYNGLDTANENTIRYYLQEYAGRFINLGPHSFPTSFNVLEPFFIFNIENSILQLIEEEEAYSVSLLDFLNFVTSNDFDSDSIDYFENIPENIIYHFQFNSDFEEYNFSSTNDTSFFIGNISLIRQGNNVSMLLQCGETYDKNEAEEYLKDRTKEALYATMSERKKSLGLTIETDETHAKIVNFKEHNNLWSYNVSLLFDIKRKTIDIRHVARDENLSFRVLTDDFFAIFAEQTQLTSDERKEIFNNQLKELSKYDAVFDFAKYCLALPYYVFENEEKLVDVTYETKLSELLTSPLVKRNFQNAPNKYKIYAKPLYYLESDSQAYIKNHELNDNSFQIEKSGFWKRIGIEEEGLDKYGKKVIGKTWVERNDTYYTAPKVVTKIKEVEKFTNENAGYIYIMRQPAHEENIFKVGLTKRDAKIRSKELSNTSTIDNFFVIHKYLTKDCIEAEKIIHEKLDMYRLTTRREFFRCDLEIIMNICSEVITLINQTK</sequence>
<dbReference type="Proteomes" id="UP000256686">
    <property type="component" value="Unassembled WGS sequence"/>
</dbReference>
<organism evidence="2 3">
    <name type="scientific">Chryseobacterium pennae</name>
    <dbReference type="NCBI Taxonomy" id="2258962"/>
    <lineage>
        <taxon>Bacteria</taxon>
        <taxon>Pseudomonadati</taxon>
        <taxon>Bacteroidota</taxon>
        <taxon>Flavobacteriia</taxon>
        <taxon>Flavobacteriales</taxon>
        <taxon>Weeksellaceae</taxon>
        <taxon>Chryseobacterium group</taxon>
        <taxon>Chryseobacterium</taxon>
    </lineage>
</organism>
<keyword evidence="3" id="KW-1185">Reference proteome</keyword>
<dbReference type="AlphaFoldDB" id="A0A3D9C0J9"/>
<evidence type="ECO:0000313" key="2">
    <source>
        <dbReference type="EMBL" id="REC59377.1"/>
    </source>
</evidence>
<dbReference type="Pfam" id="PF10544">
    <property type="entry name" value="T5orf172"/>
    <property type="match status" value="1"/>
</dbReference>
<proteinExistence type="predicted"/>
<dbReference type="EMBL" id="QNVT01000040">
    <property type="protein sequence ID" value="REC59377.1"/>
    <property type="molecule type" value="Genomic_DNA"/>
</dbReference>
<evidence type="ECO:0000259" key="1">
    <source>
        <dbReference type="SMART" id="SM00974"/>
    </source>
</evidence>
<feature type="domain" description="Bacteriophage T5 Orf172 DNA-binding" evidence="1">
    <location>
        <begin position="450"/>
        <end position="529"/>
    </location>
</feature>
<protein>
    <recommendedName>
        <fullName evidence="1">Bacteriophage T5 Orf172 DNA-binding domain-containing protein</fullName>
    </recommendedName>
</protein>
<dbReference type="RefSeq" id="WP_115973714.1">
    <property type="nucleotide sequence ID" value="NZ_QNVT01000040.1"/>
</dbReference>
<dbReference type="SMART" id="SM00974">
    <property type="entry name" value="T5orf172"/>
    <property type="match status" value="1"/>
</dbReference>
<gene>
    <name evidence="2" type="ORF">DRF65_26505</name>
</gene>
<dbReference type="InterPro" id="IPR018306">
    <property type="entry name" value="Phage_T5_Orf172_DNA-bd"/>
</dbReference>
<name>A0A3D9C0J9_9FLAO</name>
<accession>A0A3D9C0J9</accession>